<dbReference type="EMBL" id="LMXB01000118">
    <property type="protein sequence ID" value="KUO15237.1"/>
    <property type="molecule type" value="Genomic_DNA"/>
</dbReference>
<proteinExistence type="predicted"/>
<name>A0A101UR12_9ACTN</name>
<keyword evidence="1" id="KW-0175">Coiled coil</keyword>
<dbReference type="AlphaFoldDB" id="A0A101UR12"/>
<evidence type="ECO:0000256" key="1">
    <source>
        <dbReference type="SAM" id="Coils"/>
    </source>
</evidence>
<gene>
    <name evidence="3" type="ORF">AQJ91_42555</name>
</gene>
<dbReference type="STRING" id="909626.AQJ91_42555"/>
<feature type="region of interest" description="Disordered" evidence="2">
    <location>
        <begin position="234"/>
        <end position="257"/>
    </location>
</feature>
<feature type="coiled-coil region" evidence="1">
    <location>
        <begin position="134"/>
        <end position="161"/>
    </location>
</feature>
<sequence length="257" mass="27700">MPHPLRKLLPATDDSLASFAAVLAGELPGQWSSEYHPDRGGSTDHGELTAEVWDLDQVAAALAEHSLDHCAVLTRRADGTRLFVMDRNDDGFLISAMAPNDLPTEAYRGVREPDGIAVVANPFRAAKHVSLRLLPRYEQALAQVRDNAARLSAQATDQQERVVLTWSGEDIVTARPDRADIAKALTEHGFVSDEARNLFVLSDGDSAQVAASVRAVGHRLSALGLGVLLSRPTGRPAPDITHAQPPARPVPASHRTR</sequence>
<protein>
    <submittedName>
        <fullName evidence="3">Uncharacterized protein</fullName>
    </submittedName>
</protein>
<evidence type="ECO:0000256" key="2">
    <source>
        <dbReference type="SAM" id="MobiDB-lite"/>
    </source>
</evidence>
<comment type="caution">
    <text evidence="3">The sequence shown here is derived from an EMBL/GenBank/DDBJ whole genome shotgun (WGS) entry which is preliminary data.</text>
</comment>
<evidence type="ECO:0000313" key="3">
    <source>
        <dbReference type="EMBL" id="KUO15237.1"/>
    </source>
</evidence>
<evidence type="ECO:0000313" key="4">
    <source>
        <dbReference type="Proteomes" id="UP000053260"/>
    </source>
</evidence>
<organism evidence="3 4">
    <name type="scientific">Streptomyces dysideae</name>
    <dbReference type="NCBI Taxonomy" id="909626"/>
    <lineage>
        <taxon>Bacteria</taxon>
        <taxon>Bacillati</taxon>
        <taxon>Actinomycetota</taxon>
        <taxon>Actinomycetes</taxon>
        <taxon>Kitasatosporales</taxon>
        <taxon>Streptomycetaceae</taxon>
        <taxon>Streptomyces</taxon>
    </lineage>
</organism>
<accession>A0A101UR12</accession>
<keyword evidence="4" id="KW-1185">Reference proteome</keyword>
<reference evidence="3 4" key="1">
    <citation type="submission" date="2015-10" db="EMBL/GenBank/DDBJ databases">
        <title>Draft genome sequence of Streptomyces sp. RV15, isolated from a marine sponge.</title>
        <authorList>
            <person name="Ruckert C."/>
            <person name="Abdelmohsen U.R."/>
            <person name="Winkler A."/>
            <person name="Hentschel U."/>
            <person name="Kalinowski J."/>
            <person name="Kampfer P."/>
            <person name="Glaeser S."/>
        </authorList>
    </citation>
    <scope>NUCLEOTIDE SEQUENCE [LARGE SCALE GENOMIC DNA]</scope>
    <source>
        <strain evidence="3 4">RV15</strain>
    </source>
</reference>
<dbReference type="Proteomes" id="UP000053260">
    <property type="component" value="Unassembled WGS sequence"/>
</dbReference>